<evidence type="ECO:0000313" key="3">
    <source>
        <dbReference type="Proteomes" id="UP000217076"/>
    </source>
</evidence>
<dbReference type="Proteomes" id="UP000217076">
    <property type="component" value="Unassembled WGS sequence"/>
</dbReference>
<dbReference type="EMBL" id="FNCV01000006">
    <property type="protein sequence ID" value="SDH37238.1"/>
    <property type="molecule type" value="Genomic_DNA"/>
</dbReference>
<keyword evidence="1" id="KW-0472">Membrane</keyword>
<sequence length="535" mass="57177">MRTSLAVVLVALSVVGAVLFLAADFGHRINDLPVVAEGPSPRPDMSGSALERDSLVGQAAHAEGPERWRFRYRLYSVHSDEIVNFVAFARLKRGLAEGRPDPGIYQYGGAYLYPMAAWLVGLDRLGLVEIGGLTELVDDPQRMDRLYLAGRTLVLLAALSGGLFVYLGFSALGRPWLGGVVALLQVLTPMALLAETTMKPHWYATLWAGLAFFALARLWAGTARPWPWLGAAALGTGLAVGATLPLGAMAVVLWGFLVALAVRRAVPWVALLAVPVGALLVFAATNPFLFLNHAARTAEQGAALGFYDRLGGPAEVLAFFWNSLVPGLGLGLLVALGLATVVALARPERARLLLLAAVWGPLLAMGVLTGALVEWTQHARYLPFIVPLIGLLLAAVLGRRALPVAGAVLVLTLVQSVPQMVARFDEDSPRHGTRLAAAAWIDTQVPAEPGICAPSHLAPFQAPPFDFARLAVNRPDCACRVRVAGSTVRPHDDPWPLAAEFAPRLRLPGLPPLYDHVNPRITVHCRPDFRPAAGS</sequence>
<dbReference type="OrthoDB" id="9996087at2"/>
<proteinExistence type="predicted"/>
<keyword evidence="3" id="KW-1185">Reference proteome</keyword>
<feature type="transmembrane region" description="Helical" evidence="1">
    <location>
        <begin position="379"/>
        <end position="397"/>
    </location>
</feature>
<gene>
    <name evidence="2" type="ORF">SAMN05421742_106134</name>
</gene>
<feature type="transmembrane region" description="Helical" evidence="1">
    <location>
        <begin position="201"/>
        <end position="220"/>
    </location>
</feature>
<accession>A0A1G8BVV2</accession>
<feature type="transmembrane region" description="Helical" evidence="1">
    <location>
        <begin position="352"/>
        <end position="373"/>
    </location>
</feature>
<dbReference type="STRING" id="83401.SAMN05421742_106134"/>
<keyword evidence="1" id="KW-1133">Transmembrane helix</keyword>
<evidence type="ECO:0008006" key="4">
    <source>
        <dbReference type="Google" id="ProtNLM"/>
    </source>
</evidence>
<dbReference type="AlphaFoldDB" id="A0A1G8BVV2"/>
<reference evidence="3" key="1">
    <citation type="submission" date="2016-10" db="EMBL/GenBank/DDBJ databases">
        <authorList>
            <person name="Varghese N."/>
            <person name="Submissions S."/>
        </authorList>
    </citation>
    <scope>NUCLEOTIDE SEQUENCE [LARGE SCALE GENOMIC DNA]</scope>
    <source>
        <strain evidence="3">930I</strain>
    </source>
</reference>
<feature type="transmembrane region" description="Helical" evidence="1">
    <location>
        <begin position="175"/>
        <end position="194"/>
    </location>
</feature>
<feature type="transmembrane region" description="Helical" evidence="1">
    <location>
        <begin position="265"/>
        <end position="284"/>
    </location>
</feature>
<keyword evidence="1" id="KW-0812">Transmembrane</keyword>
<feature type="transmembrane region" description="Helical" evidence="1">
    <location>
        <begin position="319"/>
        <end position="345"/>
    </location>
</feature>
<organism evidence="2 3">
    <name type="scientific">Roseospirillum parvum</name>
    <dbReference type="NCBI Taxonomy" id="83401"/>
    <lineage>
        <taxon>Bacteria</taxon>
        <taxon>Pseudomonadati</taxon>
        <taxon>Pseudomonadota</taxon>
        <taxon>Alphaproteobacteria</taxon>
        <taxon>Rhodospirillales</taxon>
        <taxon>Rhodospirillaceae</taxon>
        <taxon>Roseospirillum</taxon>
    </lineage>
</organism>
<dbReference type="RefSeq" id="WP_143130977.1">
    <property type="nucleotide sequence ID" value="NZ_FNCV01000006.1"/>
</dbReference>
<evidence type="ECO:0000256" key="1">
    <source>
        <dbReference type="SAM" id="Phobius"/>
    </source>
</evidence>
<feature type="transmembrane region" description="Helical" evidence="1">
    <location>
        <begin position="146"/>
        <end position="169"/>
    </location>
</feature>
<evidence type="ECO:0000313" key="2">
    <source>
        <dbReference type="EMBL" id="SDH37238.1"/>
    </source>
</evidence>
<name>A0A1G8BVV2_9PROT</name>
<feature type="transmembrane region" description="Helical" evidence="1">
    <location>
        <begin position="226"/>
        <end position="258"/>
    </location>
</feature>
<protein>
    <recommendedName>
        <fullName evidence="4">Dolichyl-phosphate-mannose-protein mannosyltransferase</fullName>
    </recommendedName>
</protein>